<dbReference type="PANTHER" id="PTHR43539:SF78">
    <property type="entry name" value="FLAVIN-CONTAINING MONOOXYGENASE"/>
    <property type="match status" value="1"/>
</dbReference>
<dbReference type="RefSeq" id="WP_348740017.1">
    <property type="nucleotide sequence ID" value="NZ_CAXJRC010000044.1"/>
</dbReference>
<dbReference type="InterPro" id="IPR036188">
    <property type="entry name" value="FAD/NAD-bd_sf"/>
</dbReference>
<keyword evidence="1" id="KW-0560">Oxidoreductase</keyword>
<dbReference type="PANTHER" id="PTHR43539">
    <property type="entry name" value="FLAVIN-BINDING MONOOXYGENASE-LIKE PROTEIN (AFU_ORTHOLOGUE AFUA_4G09220)"/>
    <property type="match status" value="1"/>
</dbReference>
<dbReference type="SUPFAM" id="SSF51905">
    <property type="entry name" value="FAD/NAD(P)-binding domain"/>
    <property type="match status" value="2"/>
</dbReference>
<keyword evidence="3" id="KW-1185">Reference proteome</keyword>
<name>A0ABP1FHR5_9FLAO</name>
<protein>
    <submittedName>
        <fullName evidence="2">Glutamate synthase</fullName>
    </submittedName>
</protein>
<sequence length="466" mass="50874">MQNNNLPIAIIGGGPVGLAAAAHLTIKNIPFIVFEAGQSVGQNMLSWSHVRVFSPWKYNIDKAAKELLEQTNWIAPDEEGLPTGKELVEDYFRPLANLPQIKPNIHLNAKVLSVGRKGLDKVKTWGREDKPFSIKVKENEVINYYEAKGVIDATGTWNQPNPIGSGGVYAEGEQELADHIFYGIPNVKEDHLERYKNKNIAVVGGGHSAINALLDLAEIQKEYPETQLNWILRKDSMDKVYGGKQDDALEARGALGIRIEQLVNSGKLNVYTPFHILKLTKEEKRIQVIGDLNGEIETIKNVDEIISNTGSRPNLDMIREVRIDLDSSLESVFDLAELIDPNIHSCGTVRPHGEKELRHPEKDFYIVGSKSYGRAPTFLIATGYEQVRSIVACLAGDIEAAERVELNLPETGVCSSNLGIGGETAGGGCCGSEEETVNTEAACGIPEKESVVSGFETPQMGGGCCG</sequence>
<proteinExistence type="predicted"/>
<gene>
    <name evidence="2" type="ORF">T190115A13A_70187</name>
</gene>
<dbReference type="EMBL" id="CAXJRC010000044">
    <property type="protein sequence ID" value="CAL2108414.1"/>
    <property type="molecule type" value="Genomic_DNA"/>
</dbReference>
<reference evidence="2 3" key="1">
    <citation type="submission" date="2024-05" db="EMBL/GenBank/DDBJ databases">
        <authorList>
            <person name="Duchaud E."/>
        </authorList>
    </citation>
    <scope>NUCLEOTIDE SEQUENCE [LARGE SCALE GENOMIC DNA]</scope>
    <source>
        <strain evidence="2">Ena-SAMPLE-TAB-13-05-2024-13:56:06:370-140305</strain>
    </source>
</reference>
<dbReference type="InterPro" id="IPR050982">
    <property type="entry name" value="Auxin_biosynth/cation_transpt"/>
</dbReference>
<organism evidence="2 3">
    <name type="scientific">Tenacibaculum vairaonense</name>
    <dbReference type="NCBI Taxonomy" id="3137860"/>
    <lineage>
        <taxon>Bacteria</taxon>
        <taxon>Pseudomonadati</taxon>
        <taxon>Bacteroidota</taxon>
        <taxon>Flavobacteriia</taxon>
        <taxon>Flavobacteriales</taxon>
        <taxon>Flavobacteriaceae</taxon>
        <taxon>Tenacibaculum</taxon>
    </lineage>
</organism>
<dbReference type="Pfam" id="PF13738">
    <property type="entry name" value="Pyr_redox_3"/>
    <property type="match status" value="1"/>
</dbReference>
<dbReference type="PRINTS" id="PR00368">
    <property type="entry name" value="FADPNR"/>
</dbReference>
<evidence type="ECO:0000313" key="3">
    <source>
        <dbReference type="Proteomes" id="UP001497602"/>
    </source>
</evidence>
<comment type="caution">
    <text evidence="2">The sequence shown here is derived from an EMBL/GenBank/DDBJ whole genome shotgun (WGS) entry which is preliminary data.</text>
</comment>
<evidence type="ECO:0000256" key="1">
    <source>
        <dbReference type="ARBA" id="ARBA00023002"/>
    </source>
</evidence>
<dbReference type="Gene3D" id="3.50.50.60">
    <property type="entry name" value="FAD/NAD(P)-binding domain"/>
    <property type="match status" value="1"/>
</dbReference>
<evidence type="ECO:0000313" key="2">
    <source>
        <dbReference type="EMBL" id="CAL2108414.1"/>
    </source>
</evidence>
<accession>A0ABP1FHR5</accession>
<dbReference type="Proteomes" id="UP001497602">
    <property type="component" value="Unassembled WGS sequence"/>
</dbReference>